<evidence type="ECO:0000313" key="2">
    <source>
        <dbReference type="Proteomes" id="UP000245207"/>
    </source>
</evidence>
<keyword evidence="1" id="KW-0418">Kinase</keyword>
<dbReference type="EMBL" id="PKPP01006394">
    <property type="protein sequence ID" value="PWA56650.1"/>
    <property type="molecule type" value="Genomic_DNA"/>
</dbReference>
<dbReference type="Pfam" id="PF00560">
    <property type="entry name" value="LRR_1"/>
    <property type="match status" value="2"/>
</dbReference>
<dbReference type="PANTHER" id="PTHR48054">
    <property type="entry name" value="RECEPTOR KINASE-LIKE PROTEIN XA21"/>
    <property type="match status" value="1"/>
</dbReference>
<sequence>MRVFDLWKLPISISRLRKLKYMYLGAFPKELGLLRNLQVLELYDNRLVGQIPQELGHLAHLTDIDISNNMLIDTVLHLQITQIKSSTSFWKQSHWANPASVRDSKSLERLSLYNNSFTGEIPWGLGRLDFVIGFYATHLLLLCLPN</sequence>
<dbReference type="Proteomes" id="UP000245207">
    <property type="component" value="Unassembled WGS sequence"/>
</dbReference>
<dbReference type="Gene3D" id="3.80.10.10">
    <property type="entry name" value="Ribonuclease Inhibitor"/>
    <property type="match status" value="1"/>
</dbReference>
<dbReference type="AlphaFoldDB" id="A0A2U1M5Z3"/>
<dbReference type="OrthoDB" id="1436052at2759"/>
<gene>
    <name evidence="1" type="ORF">CTI12_AA417120</name>
</gene>
<dbReference type="InterPro" id="IPR032675">
    <property type="entry name" value="LRR_dom_sf"/>
</dbReference>
<dbReference type="InterPro" id="IPR052592">
    <property type="entry name" value="LRR-RLK"/>
</dbReference>
<keyword evidence="1" id="KW-0808">Transferase</keyword>
<dbReference type="PANTHER" id="PTHR48054:SF94">
    <property type="entry name" value="LEUCINE-RICH REPEAT RECEPTOR-LIKE PROTEIN FASCIATED EAR2"/>
    <property type="match status" value="1"/>
</dbReference>
<protein>
    <submittedName>
        <fullName evidence="1">Leucine-rich repeat transmembrane protein kinase family protein</fullName>
    </submittedName>
</protein>
<organism evidence="1 2">
    <name type="scientific">Artemisia annua</name>
    <name type="common">Sweet wormwood</name>
    <dbReference type="NCBI Taxonomy" id="35608"/>
    <lineage>
        <taxon>Eukaryota</taxon>
        <taxon>Viridiplantae</taxon>
        <taxon>Streptophyta</taxon>
        <taxon>Embryophyta</taxon>
        <taxon>Tracheophyta</taxon>
        <taxon>Spermatophyta</taxon>
        <taxon>Magnoliopsida</taxon>
        <taxon>eudicotyledons</taxon>
        <taxon>Gunneridae</taxon>
        <taxon>Pentapetalae</taxon>
        <taxon>asterids</taxon>
        <taxon>campanulids</taxon>
        <taxon>Asterales</taxon>
        <taxon>Asteraceae</taxon>
        <taxon>Asteroideae</taxon>
        <taxon>Anthemideae</taxon>
        <taxon>Artemisiinae</taxon>
        <taxon>Artemisia</taxon>
    </lineage>
</organism>
<dbReference type="SUPFAM" id="SSF52058">
    <property type="entry name" value="L domain-like"/>
    <property type="match status" value="1"/>
</dbReference>
<evidence type="ECO:0000313" key="1">
    <source>
        <dbReference type="EMBL" id="PWA56650.1"/>
    </source>
</evidence>
<keyword evidence="1" id="KW-0812">Transmembrane</keyword>
<proteinExistence type="predicted"/>
<reference evidence="1 2" key="1">
    <citation type="journal article" date="2018" name="Mol. Plant">
        <title>The genome of Artemisia annua provides insight into the evolution of Asteraceae family and artemisinin biosynthesis.</title>
        <authorList>
            <person name="Shen Q."/>
            <person name="Zhang L."/>
            <person name="Liao Z."/>
            <person name="Wang S."/>
            <person name="Yan T."/>
            <person name="Shi P."/>
            <person name="Liu M."/>
            <person name="Fu X."/>
            <person name="Pan Q."/>
            <person name="Wang Y."/>
            <person name="Lv Z."/>
            <person name="Lu X."/>
            <person name="Zhang F."/>
            <person name="Jiang W."/>
            <person name="Ma Y."/>
            <person name="Chen M."/>
            <person name="Hao X."/>
            <person name="Li L."/>
            <person name="Tang Y."/>
            <person name="Lv G."/>
            <person name="Zhou Y."/>
            <person name="Sun X."/>
            <person name="Brodelius P.E."/>
            <person name="Rose J.K.C."/>
            <person name="Tang K."/>
        </authorList>
    </citation>
    <scope>NUCLEOTIDE SEQUENCE [LARGE SCALE GENOMIC DNA]</scope>
    <source>
        <strain evidence="2">cv. Huhao1</strain>
        <tissue evidence="1">Leaf</tissue>
    </source>
</reference>
<accession>A0A2U1M5Z3</accession>
<dbReference type="GO" id="GO:0016301">
    <property type="term" value="F:kinase activity"/>
    <property type="evidence" value="ECO:0007669"/>
    <property type="project" value="UniProtKB-KW"/>
</dbReference>
<dbReference type="STRING" id="35608.A0A2U1M5Z3"/>
<keyword evidence="2" id="KW-1185">Reference proteome</keyword>
<dbReference type="InterPro" id="IPR001611">
    <property type="entry name" value="Leu-rich_rpt"/>
</dbReference>
<comment type="caution">
    <text evidence="1">The sequence shown here is derived from an EMBL/GenBank/DDBJ whole genome shotgun (WGS) entry which is preliminary data.</text>
</comment>
<keyword evidence="1" id="KW-0472">Membrane</keyword>
<name>A0A2U1M5Z3_ARTAN</name>